<dbReference type="EMBL" id="MLFK01000001">
    <property type="protein sequence ID" value="OIV43834.1"/>
    <property type="molecule type" value="Genomic_DNA"/>
</dbReference>
<dbReference type="InterPro" id="IPR027417">
    <property type="entry name" value="P-loop_NTPase"/>
</dbReference>
<dbReference type="AlphaFoldDB" id="A0A1J7CW55"/>
<dbReference type="SUPFAM" id="SSF52540">
    <property type="entry name" value="P-loop containing nucleoside triphosphate hydrolases"/>
    <property type="match status" value="1"/>
</dbReference>
<dbReference type="GO" id="GO:0016740">
    <property type="term" value="F:transferase activity"/>
    <property type="evidence" value="ECO:0007669"/>
    <property type="project" value="UniProtKB-KW"/>
</dbReference>
<comment type="caution">
    <text evidence="1">The sequence shown here is derived from an EMBL/GenBank/DDBJ whole genome shotgun (WGS) entry which is preliminary data.</text>
</comment>
<evidence type="ECO:0000313" key="1">
    <source>
        <dbReference type="EMBL" id="OIV43834.1"/>
    </source>
</evidence>
<keyword evidence="2" id="KW-1185">Reference proteome</keyword>
<sequence>MKNIDHPLSNWIPYKLIETDKEAYFEWIYLADVNFAEPFFTDTIAKCNGHKFNSKLNKAVSTVENLIEWSHELESVELRSLVFHVSRCGSTMLSQCLAASAENIMISEAPIIDQVLRSDYFGLDKKTALIKAVLNFLGQKRFPQQKHLIVKLDAWHIFNAGYFRSIFPEVPFGLLYRNPTEVLKSHQKMMGMHMVPNLIPPSVFGISSQEIEETSFRQYGALVLEKYFQGFLDFYETNQNAAILNYNDGMKNALEKFISFIDIEYSHDELEKMLERLKQHSKDKNTVFTGDLFKEETLQIDFSKLNILHEKLNNTLLEHLEH</sequence>
<dbReference type="Proteomes" id="UP000182826">
    <property type="component" value="Unassembled WGS sequence"/>
</dbReference>
<accession>A0A1J7CW55</accession>
<dbReference type="OrthoDB" id="5380394at2"/>
<protein>
    <submittedName>
        <fullName evidence="1">Sulfotransferase family protein</fullName>
    </submittedName>
</protein>
<reference evidence="1 2" key="1">
    <citation type="submission" date="2016-10" db="EMBL/GenBank/DDBJ databases">
        <title>Draft Genome Sequence of Rhizobacteria Flavobacterium johnsoniae CI04.</title>
        <authorList>
            <person name="Bravo J.I."/>
            <person name="Lozano G.L."/>
            <person name="Handelsman J."/>
        </authorList>
    </citation>
    <scope>NUCLEOTIDE SEQUENCE [LARGE SCALE GENOMIC DNA]</scope>
    <source>
        <strain evidence="1 2">CI04</strain>
    </source>
</reference>
<name>A0A1J7CW55_FLAJO</name>
<dbReference type="RefSeq" id="WP_071634842.1">
    <property type="nucleotide sequence ID" value="NZ_MLFK01000001.1"/>
</dbReference>
<proteinExistence type="predicted"/>
<evidence type="ECO:0000313" key="2">
    <source>
        <dbReference type="Proteomes" id="UP000182826"/>
    </source>
</evidence>
<gene>
    <name evidence="1" type="ORF">BKM63_01110</name>
</gene>
<organism evidence="1 2">
    <name type="scientific">Flavobacterium johnsoniae</name>
    <name type="common">Cytophaga johnsonae</name>
    <dbReference type="NCBI Taxonomy" id="986"/>
    <lineage>
        <taxon>Bacteria</taxon>
        <taxon>Pseudomonadati</taxon>
        <taxon>Bacteroidota</taxon>
        <taxon>Flavobacteriia</taxon>
        <taxon>Flavobacteriales</taxon>
        <taxon>Flavobacteriaceae</taxon>
        <taxon>Flavobacterium</taxon>
    </lineage>
</organism>
<dbReference type="Gene3D" id="3.40.50.300">
    <property type="entry name" value="P-loop containing nucleotide triphosphate hydrolases"/>
    <property type="match status" value="1"/>
</dbReference>
<keyword evidence="1" id="KW-0808">Transferase</keyword>